<name>A0A1R2CR29_9CILI</name>
<keyword evidence="2" id="KW-1185">Reference proteome</keyword>
<reference evidence="1 2" key="1">
    <citation type="submission" date="2016-11" db="EMBL/GenBank/DDBJ databases">
        <title>The macronuclear genome of Stentor coeruleus: a giant cell with tiny introns.</title>
        <authorList>
            <person name="Slabodnick M."/>
            <person name="Ruby J.G."/>
            <person name="Reiff S.B."/>
            <person name="Swart E.C."/>
            <person name="Gosai S."/>
            <person name="Prabakaran S."/>
            <person name="Witkowska E."/>
            <person name="Larue G.E."/>
            <person name="Fisher S."/>
            <person name="Freeman R.M."/>
            <person name="Gunawardena J."/>
            <person name="Chu W."/>
            <person name="Stover N.A."/>
            <person name="Gregory B.D."/>
            <person name="Nowacki M."/>
            <person name="Derisi J."/>
            <person name="Roy S.W."/>
            <person name="Marshall W.F."/>
            <person name="Sood P."/>
        </authorList>
    </citation>
    <scope>NUCLEOTIDE SEQUENCE [LARGE SCALE GENOMIC DNA]</scope>
    <source>
        <strain evidence="1">WM001</strain>
    </source>
</reference>
<gene>
    <name evidence="1" type="ORF">SteCoe_5945</name>
</gene>
<evidence type="ECO:0000313" key="1">
    <source>
        <dbReference type="EMBL" id="OMJ91462.1"/>
    </source>
</evidence>
<dbReference type="AlphaFoldDB" id="A0A1R2CR29"/>
<dbReference type="Proteomes" id="UP000187209">
    <property type="component" value="Unassembled WGS sequence"/>
</dbReference>
<dbReference type="EMBL" id="MPUH01000080">
    <property type="protein sequence ID" value="OMJ91462.1"/>
    <property type="molecule type" value="Genomic_DNA"/>
</dbReference>
<comment type="caution">
    <text evidence="1">The sequence shown here is derived from an EMBL/GenBank/DDBJ whole genome shotgun (WGS) entry which is preliminary data.</text>
</comment>
<evidence type="ECO:0000313" key="2">
    <source>
        <dbReference type="Proteomes" id="UP000187209"/>
    </source>
</evidence>
<protein>
    <submittedName>
        <fullName evidence="1">Uncharacterized protein</fullName>
    </submittedName>
</protein>
<proteinExistence type="predicted"/>
<accession>A0A1R2CR29</accession>
<organism evidence="1 2">
    <name type="scientific">Stentor coeruleus</name>
    <dbReference type="NCBI Taxonomy" id="5963"/>
    <lineage>
        <taxon>Eukaryota</taxon>
        <taxon>Sar</taxon>
        <taxon>Alveolata</taxon>
        <taxon>Ciliophora</taxon>
        <taxon>Postciliodesmatophora</taxon>
        <taxon>Heterotrichea</taxon>
        <taxon>Heterotrichida</taxon>
        <taxon>Stentoridae</taxon>
        <taxon>Stentor</taxon>
    </lineage>
</organism>
<sequence>MTTISNDLPDYFKTPQSIYHSKSVKFSRKCLKTPLTQGVSIEAPDFFRIPYVPIISTTQRKELLSRDGERFERDLKKYQITPTKGFNYCDFQQSNFDYDSVSLVNRVNLCADRNPRLKKTGGFANCYKKFLIKGFGINRGEFTVENINPKILRNHSDKARSIQNLIKKKSKKRIEKLQITTSPRQSPKKDTQFKIKIKTPSQKVIRHLDDIDKFETSIQKTPMSMEDRRKIYIINRN</sequence>